<dbReference type="Pfam" id="PF14009">
    <property type="entry name" value="PADRE"/>
    <property type="match status" value="1"/>
</dbReference>
<dbReference type="AlphaFoldDB" id="A0A834YKJ3"/>
<name>A0A834YKJ3_TETSI</name>
<reference evidence="1 2" key="1">
    <citation type="submission" date="2020-04" db="EMBL/GenBank/DDBJ databases">
        <title>Plant Genome Project.</title>
        <authorList>
            <person name="Zhang R.-G."/>
        </authorList>
    </citation>
    <scope>NUCLEOTIDE SEQUENCE [LARGE SCALE GENOMIC DNA]</scope>
    <source>
        <strain evidence="1">YNK0</strain>
        <tissue evidence="1">Leaf</tissue>
    </source>
</reference>
<evidence type="ECO:0000313" key="2">
    <source>
        <dbReference type="Proteomes" id="UP000655225"/>
    </source>
</evidence>
<dbReference type="PANTHER" id="PTHR33052">
    <property type="entry name" value="DUF4228 DOMAIN PROTEIN-RELATED"/>
    <property type="match status" value="1"/>
</dbReference>
<evidence type="ECO:0000313" key="1">
    <source>
        <dbReference type="EMBL" id="KAF8390057.1"/>
    </source>
</evidence>
<proteinExistence type="predicted"/>
<comment type="caution">
    <text evidence="1">The sequence shown here is derived from an EMBL/GenBank/DDBJ whole genome shotgun (WGS) entry which is preliminary data.</text>
</comment>
<accession>A0A834YKJ3</accession>
<dbReference type="Proteomes" id="UP000655225">
    <property type="component" value="Unassembled WGS sequence"/>
</dbReference>
<organism evidence="1 2">
    <name type="scientific">Tetracentron sinense</name>
    <name type="common">Spur-leaf</name>
    <dbReference type="NCBI Taxonomy" id="13715"/>
    <lineage>
        <taxon>Eukaryota</taxon>
        <taxon>Viridiplantae</taxon>
        <taxon>Streptophyta</taxon>
        <taxon>Embryophyta</taxon>
        <taxon>Tracheophyta</taxon>
        <taxon>Spermatophyta</taxon>
        <taxon>Magnoliopsida</taxon>
        <taxon>Trochodendrales</taxon>
        <taxon>Trochodendraceae</taxon>
        <taxon>Tetracentron</taxon>
    </lineage>
</organism>
<keyword evidence="2" id="KW-1185">Reference proteome</keyword>
<gene>
    <name evidence="1" type="ORF">HHK36_024578</name>
</gene>
<dbReference type="EMBL" id="JABCRI010000018">
    <property type="protein sequence ID" value="KAF8390057.1"/>
    <property type="molecule type" value="Genomic_DNA"/>
</dbReference>
<dbReference type="OrthoDB" id="1922322at2759"/>
<dbReference type="OMA" id="HEENHLI"/>
<protein>
    <submittedName>
        <fullName evidence="1">Uncharacterized protein</fullName>
    </submittedName>
</protein>
<sequence length="181" mass="20037">MGNFISCTISCTLLSSTTGYNSKAAKVIFPSGEIRELDEPIKAAELMFESPNFFLVNSRSLQIGRRFSALNADEDLEMGNVYIMFPMKRVNSVITAADMGALLITAKRAYGGKVRILPEAGEDARASATINDYGESEVVLPRLNLDDLEEFSLPDFKHRLSMCRSRKPALETIIEESVCSR</sequence>
<dbReference type="InterPro" id="IPR025322">
    <property type="entry name" value="PADRE_dom"/>
</dbReference>